<keyword evidence="3" id="KW-1185">Reference proteome</keyword>
<gene>
    <name evidence="2" type="ORF">AWC38_SpisGene22589</name>
</gene>
<feature type="compositionally biased region" description="Polar residues" evidence="1">
    <location>
        <begin position="216"/>
        <end position="250"/>
    </location>
</feature>
<organism evidence="2 3">
    <name type="scientific">Stylophora pistillata</name>
    <name type="common">Smooth cauliflower coral</name>
    <dbReference type="NCBI Taxonomy" id="50429"/>
    <lineage>
        <taxon>Eukaryota</taxon>
        <taxon>Metazoa</taxon>
        <taxon>Cnidaria</taxon>
        <taxon>Anthozoa</taxon>
        <taxon>Hexacorallia</taxon>
        <taxon>Scleractinia</taxon>
        <taxon>Astrocoeniina</taxon>
        <taxon>Pocilloporidae</taxon>
        <taxon>Stylophora</taxon>
    </lineage>
</organism>
<comment type="caution">
    <text evidence="2">The sequence shown here is derived from an EMBL/GenBank/DDBJ whole genome shotgun (WGS) entry which is preliminary data.</text>
</comment>
<accession>A0A2B4RAM2</accession>
<feature type="compositionally biased region" description="Basic residues" evidence="1">
    <location>
        <begin position="272"/>
        <end position="282"/>
    </location>
</feature>
<sequence length="282" mass="31179">MDSVLRENAWLKHENAMQRAFNAGLRERILKWELYSKPLKRELEKKGEEIKKDQTVSSPEGSPPSGLEITGVMQMATVPRRRSAVRFSAVPVPVIERAFPELRGDNPLTSGLRLFPLFSLSLQYIALNAPSRRAGEGTFILCQPSFTPREIQDVIRALCLPSPPSVLPVNPPEAISLPLQEDTDLKTENTRGVSAITPTPLKLQPPSSERHEDMSYQPQSTSSVQFVDAISNSQGTSSPSSLSMLQVDVSTNDEEDEEEGASGITEAAEYSKKKKLSLRARH</sequence>
<feature type="region of interest" description="Disordered" evidence="1">
    <location>
        <begin position="47"/>
        <end position="66"/>
    </location>
</feature>
<dbReference type="AlphaFoldDB" id="A0A2B4RAM2"/>
<protein>
    <submittedName>
        <fullName evidence="2">Uncharacterized protein</fullName>
    </submittedName>
</protein>
<dbReference type="Proteomes" id="UP000225706">
    <property type="component" value="Unassembled WGS sequence"/>
</dbReference>
<name>A0A2B4RAM2_STYPI</name>
<evidence type="ECO:0000313" key="3">
    <source>
        <dbReference type="Proteomes" id="UP000225706"/>
    </source>
</evidence>
<evidence type="ECO:0000256" key="1">
    <source>
        <dbReference type="SAM" id="MobiDB-lite"/>
    </source>
</evidence>
<dbReference type="EMBL" id="LSMT01001004">
    <property type="protein sequence ID" value="PFX13335.1"/>
    <property type="molecule type" value="Genomic_DNA"/>
</dbReference>
<dbReference type="OrthoDB" id="10531724at2759"/>
<reference evidence="3" key="1">
    <citation type="journal article" date="2017" name="bioRxiv">
        <title>Comparative analysis of the genomes of Stylophora pistillata and Acropora digitifera provides evidence for extensive differences between species of corals.</title>
        <authorList>
            <person name="Voolstra C.R."/>
            <person name="Li Y."/>
            <person name="Liew Y.J."/>
            <person name="Baumgarten S."/>
            <person name="Zoccola D."/>
            <person name="Flot J.-F."/>
            <person name="Tambutte S."/>
            <person name="Allemand D."/>
            <person name="Aranda M."/>
        </authorList>
    </citation>
    <scope>NUCLEOTIDE SEQUENCE [LARGE SCALE GENOMIC DNA]</scope>
</reference>
<feature type="compositionally biased region" description="Low complexity" evidence="1">
    <location>
        <begin position="57"/>
        <end position="66"/>
    </location>
</feature>
<proteinExistence type="predicted"/>
<feature type="region of interest" description="Disordered" evidence="1">
    <location>
        <begin position="180"/>
        <end position="282"/>
    </location>
</feature>
<feature type="compositionally biased region" description="Acidic residues" evidence="1">
    <location>
        <begin position="251"/>
        <end position="260"/>
    </location>
</feature>
<evidence type="ECO:0000313" key="2">
    <source>
        <dbReference type="EMBL" id="PFX13335.1"/>
    </source>
</evidence>